<evidence type="ECO:0000313" key="2">
    <source>
        <dbReference type="Proteomes" id="UP001302126"/>
    </source>
</evidence>
<gene>
    <name evidence="1" type="ORF">QBC35DRAFT_390834</name>
</gene>
<proteinExistence type="predicted"/>
<feature type="non-terminal residue" evidence="1">
    <location>
        <position position="199"/>
    </location>
</feature>
<organism evidence="1 2">
    <name type="scientific">Podospora australis</name>
    <dbReference type="NCBI Taxonomy" id="1536484"/>
    <lineage>
        <taxon>Eukaryota</taxon>
        <taxon>Fungi</taxon>
        <taxon>Dikarya</taxon>
        <taxon>Ascomycota</taxon>
        <taxon>Pezizomycotina</taxon>
        <taxon>Sordariomycetes</taxon>
        <taxon>Sordariomycetidae</taxon>
        <taxon>Sordariales</taxon>
        <taxon>Podosporaceae</taxon>
        <taxon>Podospora</taxon>
    </lineage>
</organism>
<dbReference type="AlphaFoldDB" id="A0AAN6WR30"/>
<comment type="caution">
    <text evidence="1">The sequence shown here is derived from an EMBL/GenBank/DDBJ whole genome shotgun (WGS) entry which is preliminary data.</text>
</comment>
<keyword evidence="2" id="KW-1185">Reference proteome</keyword>
<dbReference type="SUPFAM" id="SSF53098">
    <property type="entry name" value="Ribonuclease H-like"/>
    <property type="match status" value="1"/>
</dbReference>
<dbReference type="InterPro" id="IPR036397">
    <property type="entry name" value="RNaseH_sf"/>
</dbReference>
<evidence type="ECO:0000313" key="1">
    <source>
        <dbReference type="EMBL" id="KAK4184847.1"/>
    </source>
</evidence>
<reference evidence="1" key="2">
    <citation type="submission" date="2023-05" db="EMBL/GenBank/DDBJ databases">
        <authorList>
            <consortium name="Lawrence Berkeley National Laboratory"/>
            <person name="Steindorff A."/>
            <person name="Hensen N."/>
            <person name="Bonometti L."/>
            <person name="Westerberg I."/>
            <person name="Brannstrom I.O."/>
            <person name="Guillou S."/>
            <person name="Cros-Aarteil S."/>
            <person name="Calhoun S."/>
            <person name="Haridas S."/>
            <person name="Kuo A."/>
            <person name="Mondo S."/>
            <person name="Pangilinan J."/>
            <person name="Riley R."/>
            <person name="Labutti K."/>
            <person name="Andreopoulos B."/>
            <person name="Lipzen A."/>
            <person name="Chen C."/>
            <person name="Yanf M."/>
            <person name="Daum C."/>
            <person name="Ng V."/>
            <person name="Clum A."/>
            <person name="Ohm R."/>
            <person name="Martin F."/>
            <person name="Silar P."/>
            <person name="Natvig D."/>
            <person name="Lalanne C."/>
            <person name="Gautier V."/>
            <person name="Ament-Velasquez S.L."/>
            <person name="Kruys A."/>
            <person name="Hutchinson M.I."/>
            <person name="Powell A.J."/>
            <person name="Barry K."/>
            <person name="Miller A.N."/>
            <person name="Grigoriev I.V."/>
            <person name="Debuchy R."/>
            <person name="Gladieux P."/>
            <person name="Thoren M.H."/>
            <person name="Johannesson H."/>
        </authorList>
    </citation>
    <scope>NUCLEOTIDE SEQUENCE</scope>
    <source>
        <strain evidence="1">PSN309</strain>
    </source>
</reference>
<protein>
    <recommendedName>
        <fullName evidence="3">RNase H type-1 domain-containing protein</fullName>
    </recommendedName>
</protein>
<dbReference type="GO" id="GO:0003676">
    <property type="term" value="F:nucleic acid binding"/>
    <property type="evidence" value="ECO:0007669"/>
    <property type="project" value="InterPro"/>
</dbReference>
<accession>A0AAN6WR30</accession>
<dbReference type="Proteomes" id="UP001302126">
    <property type="component" value="Unassembled WGS sequence"/>
</dbReference>
<reference evidence="1" key="1">
    <citation type="journal article" date="2023" name="Mol. Phylogenet. Evol.">
        <title>Genome-scale phylogeny and comparative genomics of the fungal order Sordariales.</title>
        <authorList>
            <person name="Hensen N."/>
            <person name="Bonometti L."/>
            <person name="Westerberg I."/>
            <person name="Brannstrom I.O."/>
            <person name="Guillou S."/>
            <person name="Cros-Aarteil S."/>
            <person name="Calhoun S."/>
            <person name="Haridas S."/>
            <person name="Kuo A."/>
            <person name="Mondo S."/>
            <person name="Pangilinan J."/>
            <person name="Riley R."/>
            <person name="LaButti K."/>
            <person name="Andreopoulos B."/>
            <person name="Lipzen A."/>
            <person name="Chen C."/>
            <person name="Yan M."/>
            <person name="Daum C."/>
            <person name="Ng V."/>
            <person name="Clum A."/>
            <person name="Steindorff A."/>
            <person name="Ohm R.A."/>
            <person name="Martin F."/>
            <person name="Silar P."/>
            <person name="Natvig D.O."/>
            <person name="Lalanne C."/>
            <person name="Gautier V."/>
            <person name="Ament-Velasquez S.L."/>
            <person name="Kruys A."/>
            <person name="Hutchinson M.I."/>
            <person name="Powell A.J."/>
            <person name="Barry K."/>
            <person name="Miller A.N."/>
            <person name="Grigoriev I.V."/>
            <person name="Debuchy R."/>
            <person name="Gladieux P."/>
            <person name="Hiltunen Thoren M."/>
            <person name="Johannesson H."/>
        </authorList>
    </citation>
    <scope>NUCLEOTIDE SEQUENCE</scope>
    <source>
        <strain evidence="1">PSN309</strain>
    </source>
</reference>
<name>A0AAN6WR30_9PEZI</name>
<dbReference type="InterPro" id="IPR012337">
    <property type="entry name" value="RNaseH-like_sf"/>
</dbReference>
<evidence type="ECO:0008006" key="3">
    <source>
        <dbReference type="Google" id="ProtNLM"/>
    </source>
</evidence>
<dbReference type="Gene3D" id="3.30.420.10">
    <property type="entry name" value="Ribonuclease H-like superfamily/Ribonuclease H"/>
    <property type="match status" value="1"/>
</dbReference>
<dbReference type="EMBL" id="MU864472">
    <property type="protein sequence ID" value="KAK4184847.1"/>
    <property type="molecule type" value="Genomic_DNA"/>
</dbReference>
<sequence length="199" mass="22353">MPERVGVPKSEDEIPILFAETRLYDPSNKDKREIALKYCQEVLELSEAEEGLVRLLYYSDASIGRKHSGAFSVSQRGIRGTPQDWITNSSFMGEVVGVGRAELMGIVEAANMAVLRLRLMAASQTFQSCEVYIFSDSEEALSYIIDKPFSATRPQRAALYPLYDYLARLSHELVKLRGRLIISWMPGHKHTIEGHVAAD</sequence>